<keyword evidence="3 6" id="KW-0812">Transmembrane</keyword>
<dbReference type="PANTHER" id="PTHR32322:SF2">
    <property type="entry name" value="EAMA DOMAIN-CONTAINING PROTEIN"/>
    <property type="match status" value="1"/>
</dbReference>
<evidence type="ECO:0000256" key="6">
    <source>
        <dbReference type="SAM" id="Phobius"/>
    </source>
</evidence>
<feature type="transmembrane region" description="Helical" evidence="6">
    <location>
        <begin position="27"/>
        <end position="45"/>
    </location>
</feature>
<gene>
    <name evidence="8" type="ORF">CW354_08710</name>
</gene>
<dbReference type="InterPro" id="IPR050638">
    <property type="entry name" value="AA-Vitamin_Transporters"/>
</dbReference>
<feature type="domain" description="EamA" evidence="7">
    <location>
        <begin position="179"/>
        <end position="315"/>
    </location>
</feature>
<feature type="transmembrane region" description="Helical" evidence="6">
    <location>
        <begin position="298"/>
        <end position="315"/>
    </location>
</feature>
<comment type="caution">
    <text evidence="8">The sequence shown here is derived from an EMBL/GenBank/DDBJ whole genome shotgun (WGS) entry which is preliminary data.</text>
</comment>
<keyword evidence="9" id="KW-1185">Reference proteome</keyword>
<feature type="transmembrane region" description="Helical" evidence="6">
    <location>
        <begin position="175"/>
        <end position="197"/>
    </location>
</feature>
<evidence type="ECO:0000256" key="2">
    <source>
        <dbReference type="ARBA" id="ARBA00007362"/>
    </source>
</evidence>
<feature type="transmembrane region" description="Helical" evidence="6">
    <location>
        <begin position="57"/>
        <end position="77"/>
    </location>
</feature>
<evidence type="ECO:0000313" key="8">
    <source>
        <dbReference type="EMBL" id="PQA88368.1"/>
    </source>
</evidence>
<evidence type="ECO:0000313" key="9">
    <source>
        <dbReference type="Proteomes" id="UP000239504"/>
    </source>
</evidence>
<keyword evidence="5 6" id="KW-0472">Membrane</keyword>
<evidence type="ECO:0000256" key="1">
    <source>
        <dbReference type="ARBA" id="ARBA00004141"/>
    </source>
</evidence>
<feature type="transmembrane region" description="Helical" evidence="6">
    <location>
        <begin position="243"/>
        <end position="262"/>
    </location>
</feature>
<evidence type="ECO:0000259" key="7">
    <source>
        <dbReference type="Pfam" id="PF00892"/>
    </source>
</evidence>
<organism evidence="8 9">
    <name type="scientific">Hyphococcus luteus</name>
    <dbReference type="NCBI Taxonomy" id="2058213"/>
    <lineage>
        <taxon>Bacteria</taxon>
        <taxon>Pseudomonadati</taxon>
        <taxon>Pseudomonadota</taxon>
        <taxon>Alphaproteobacteria</taxon>
        <taxon>Parvularculales</taxon>
        <taxon>Parvularculaceae</taxon>
        <taxon>Hyphococcus</taxon>
    </lineage>
</organism>
<reference evidence="8 9" key="1">
    <citation type="submission" date="2017-12" db="EMBL/GenBank/DDBJ databases">
        <authorList>
            <person name="Hurst M.R.H."/>
        </authorList>
    </citation>
    <scope>NUCLEOTIDE SEQUENCE [LARGE SCALE GENOMIC DNA]</scope>
    <source>
        <strain evidence="8 9">SY-3-19</strain>
    </source>
</reference>
<feature type="transmembrane region" description="Helical" evidence="6">
    <location>
        <begin position="89"/>
        <end position="113"/>
    </location>
</feature>
<dbReference type="EMBL" id="PJCH01000005">
    <property type="protein sequence ID" value="PQA88368.1"/>
    <property type="molecule type" value="Genomic_DNA"/>
</dbReference>
<feature type="domain" description="EamA" evidence="7">
    <location>
        <begin position="32"/>
        <end position="162"/>
    </location>
</feature>
<accession>A0A2S7K7C7</accession>
<evidence type="ECO:0000256" key="5">
    <source>
        <dbReference type="ARBA" id="ARBA00023136"/>
    </source>
</evidence>
<dbReference type="InterPro" id="IPR000620">
    <property type="entry name" value="EamA_dom"/>
</dbReference>
<feature type="transmembrane region" description="Helical" evidence="6">
    <location>
        <begin position="149"/>
        <end position="169"/>
    </location>
</feature>
<feature type="transmembrane region" description="Helical" evidence="6">
    <location>
        <begin position="119"/>
        <end position="140"/>
    </location>
</feature>
<comment type="similarity">
    <text evidence="2">Belongs to the EamA transporter family.</text>
</comment>
<proteinExistence type="inferred from homology"/>
<sequence length="322" mass="32972">MGHESGTILATWRFQDVNRTDVPSRPALGAFVLLAAGMILFGSATPVSKIVTGAMPVFIGSLLRVGLGALALAPFALPRLGELKTVSRGDIAAMAAIALFGMVGFSAFMLYGMRMISGVGGAVVMAMTPAVTAAAAIVFFGERASRRKLIALALAVGGVLILHVSGAAGEEDGGANALLGIAMIFAAVCCEAAYTLLGRKVSADISPVLVAFVASAASIPLFAVAAAFQWSGFDALAVSAGEWAAVAWYGAGTLALGTALWYSGLSRTQGSTAAVFMGLMPVSALVLSYVLLGEAFRWVHLLGFGVVFASVLLISREHMGHD</sequence>
<dbReference type="Pfam" id="PF00892">
    <property type="entry name" value="EamA"/>
    <property type="match status" value="2"/>
</dbReference>
<evidence type="ECO:0000256" key="3">
    <source>
        <dbReference type="ARBA" id="ARBA00022692"/>
    </source>
</evidence>
<keyword evidence="4 6" id="KW-1133">Transmembrane helix</keyword>
<feature type="transmembrane region" description="Helical" evidence="6">
    <location>
        <begin position="274"/>
        <end position="292"/>
    </location>
</feature>
<feature type="transmembrane region" description="Helical" evidence="6">
    <location>
        <begin position="209"/>
        <end position="231"/>
    </location>
</feature>
<dbReference type="AlphaFoldDB" id="A0A2S7K7C7"/>
<name>A0A2S7K7C7_9PROT</name>
<dbReference type="PANTHER" id="PTHR32322">
    <property type="entry name" value="INNER MEMBRANE TRANSPORTER"/>
    <property type="match status" value="1"/>
</dbReference>
<protein>
    <recommendedName>
        <fullName evidence="7">EamA domain-containing protein</fullName>
    </recommendedName>
</protein>
<dbReference type="Proteomes" id="UP000239504">
    <property type="component" value="Unassembled WGS sequence"/>
</dbReference>
<comment type="subcellular location">
    <subcellularLocation>
        <location evidence="1">Membrane</location>
        <topology evidence="1">Multi-pass membrane protein</topology>
    </subcellularLocation>
</comment>
<dbReference type="InterPro" id="IPR037185">
    <property type="entry name" value="EmrE-like"/>
</dbReference>
<dbReference type="GO" id="GO:0016020">
    <property type="term" value="C:membrane"/>
    <property type="evidence" value="ECO:0007669"/>
    <property type="project" value="UniProtKB-SubCell"/>
</dbReference>
<evidence type="ECO:0000256" key="4">
    <source>
        <dbReference type="ARBA" id="ARBA00022989"/>
    </source>
</evidence>
<dbReference type="SUPFAM" id="SSF103481">
    <property type="entry name" value="Multidrug resistance efflux transporter EmrE"/>
    <property type="match status" value="2"/>
</dbReference>